<keyword evidence="6" id="KW-0547">Nucleotide-binding</keyword>
<dbReference type="PANTHER" id="PTHR24223">
    <property type="entry name" value="ATP-BINDING CASSETTE SUB-FAMILY C"/>
    <property type="match status" value="1"/>
</dbReference>
<dbReference type="STRING" id="278938.A0A4Z1JWB1"/>
<reference evidence="14 15" key="1">
    <citation type="submission" date="2017-12" db="EMBL/GenBank/DDBJ databases">
        <title>Comparative genomics of Botrytis spp.</title>
        <authorList>
            <person name="Valero-Jimenez C.A."/>
            <person name="Tapia P."/>
            <person name="Veloso J."/>
            <person name="Silva-Moreno E."/>
            <person name="Staats M."/>
            <person name="Valdes J.H."/>
            <person name="Van Kan J.A.L."/>
        </authorList>
    </citation>
    <scope>NUCLEOTIDE SEQUENCE [LARGE SCALE GENOMIC DNA]</scope>
    <source>
        <strain evidence="14 15">Be9601</strain>
    </source>
</reference>
<dbReference type="GO" id="GO:0140359">
    <property type="term" value="F:ABC-type transporter activity"/>
    <property type="evidence" value="ECO:0007669"/>
    <property type="project" value="InterPro"/>
</dbReference>
<dbReference type="FunFam" id="1.20.1560.10:FF:000066">
    <property type="entry name" value="ABC multidrug transporter (Eurofung)"/>
    <property type="match status" value="1"/>
</dbReference>
<keyword evidence="3" id="KW-0813">Transport</keyword>
<feature type="transmembrane region" description="Helical" evidence="11">
    <location>
        <begin position="722"/>
        <end position="753"/>
    </location>
</feature>
<evidence type="ECO:0000256" key="4">
    <source>
        <dbReference type="ARBA" id="ARBA00022475"/>
    </source>
</evidence>
<feature type="domain" description="ABC transmembrane type-1" evidence="13">
    <location>
        <begin position="600"/>
        <end position="880"/>
    </location>
</feature>
<dbReference type="Gene3D" id="1.20.1560.10">
    <property type="entry name" value="ABC transporter type 1, transmembrane domain"/>
    <property type="match status" value="2"/>
</dbReference>
<dbReference type="InterPro" id="IPR003593">
    <property type="entry name" value="AAA+_ATPase"/>
</dbReference>
<dbReference type="Pfam" id="PF00664">
    <property type="entry name" value="ABC_membrane"/>
    <property type="match status" value="1"/>
</dbReference>
<dbReference type="GO" id="GO:0005524">
    <property type="term" value="F:ATP binding"/>
    <property type="evidence" value="ECO:0007669"/>
    <property type="project" value="UniProtKB-KW"/>
</dbReference>
<dbReference type="PROSITE" id="PS50929">
    <property type="entry name" value="ABC_TM1F"/>
    <property type="match status" value="1"/>
</dbReference>
<keyword evidence="4" id="KW-1003">Cell membrane</keyword>
<dbReference type="InterPro" id="IPR011527">
    <property type="entry name" value="ABC1_TM_dom"/>
</dbReference>
<evidence type="ECO:0000256" key="1">
    <source>
        <dbReference type="ARBA" id="ARBA00004651"/>
    </source>
</evidence>
<keyword evidence="8 11" id="KW-1133">Transmembrane helix</keyword>
<feature type="transmembrane region" description="Helical" evidence="11">
    <location>
        <begin position="639"/>
        <end position="664"/>
    </location>
</feature>
<organism evidence="14 15">
    <name type="scientific">Botrytis elliptica</name>
    <dbReference type="NCBI Taxonomy" id="278938"/>
    <lineage>
        <taxon>Eukaryota</taxon>
        <taxon>Fungi</taxon>
        <taxon>Dikarya</taxon>
        <taxon>Ascomycota</taxon>
        <taxon>Pezizomycotina</taxon>
        <taxon>Leotiomycetes</taxon>
        <taxon>Helotiales</taxon>
        <taxon>Sclerotiniaceae</taxon>
        <taxon>Botrytis</taxon>
    </lineage>
</organism>
<evidence type="ECO:0000256" key="8">
    <source>
        <dbReference type="ARBA" id="ARBA00022989"/>
    </source>
</evidence>
<dbReference type="SMART" id="SM00382">
    <property type="entry name" value="AAA"/>
    <property type="match status" value="2"/>
</dbReference>
<dbReference type="Gene3D" id="3.40.50.300">
    <property type="entry name" value="P-loop containing nucleotide triphosphate hydrolases"/>
    <property type="match status" value="2"/>
</dbReference>
<dbReference type="GO" id="GO:0005886">
    <property type="term" value="C:plasma membrane"/>
    <property type="evidence" value="ECO:0007669"/>
    <property type="project" value="UniProtKB-SubCell"/>
</dbReference>
<dbReference type="Proteomes" id="UP000297229">
    <property type="component" value="Unassembled WGS sequence"/>
</dbReference>
<dbReference type="SUPFAM" id="SSF50129">
    <property type="entry name" value="GroES-like"/>
    <property type="match status" value="1"/>
</dbReference>
<dbReference type="InterPro" id="IPR003439">
    <property type="entry name" value="ABC_transporter-like_ATP-bd"/>
</dbReference>
<name>A0A4Z1JWB1_9HELO</name>
<evidence type="ECO:0000259" key="13">
    <source>
        <dbReference type="PROSITE" id="PS50929"/>
    </source>
</evidence>
<feature type="transmembrane region" description="Helical" evidence="11">
    <location>
        <begin position="241"/>
        <end position="262"/>
    </location>
</feature>
<comment type="similarity">
    <text evidence="2">Belongs to the ABC transporter superfamily. ABCC family. Conjugate transporter (TC 3.A.1.208) subfamily.</text>
</comment>
<evidence type="ECO:0000313" key="15">
    <source>
        <dbReference type="Proteomes" id="UP000297229"/>
    </source>
</evidence>
<dbReference type="SUPFAM" id="SSF52540">
    <property type="entry name" value="P-loop containing nucleoside triphosphate hydrolases"/>
    <property type="match status" value="2"/>
</dbReference>
<keyword evidence="5 11" id="KW-0812">Transmembrane</keyword>
<comment type="caution">
    <text evidence="14">The sequence shown here is derived from an EMBL/GenBank/DDBJ whole genome shotgun (WGS) entry which is preliminary data.</text>
</comment>
<dbReference type="CDD" id="cd18580">
    <property type="entry name" value="ABC_6TM_ABCC_D2"/>
    <property type="match status" value="1"/>
</dbReference>
<dbReference type="Pfam" id="PF00005">
    <property type="entry name" value="ABC_tran"/>
    <property type="match status" value="2"/>
</dbReference>
<evidence type="ECO:0000256" key="9">
    <source>
        <dbReference type="ARBA" id="ARBA00023136"/>
    </source>
</evidence>
<dbReference type="InterPro" id="IPR027417">
    <property type="entry name" value="P-loop_NTPase"/>
</dbReference>
<protein>
    <recommendedName>
        <fullName evidence="16">ABC transporter domain-containing protein</fullName>
    </recommendedName>
</protein>
<feature type="domain" description="ABC transporter" evidence="12">
    <location>
        <begin position="917"/>
        <end position="1156"/>
    </location>
</feature>
<keyword evidence="15" id="KW-1185">Reference proteome</keyword>
<feature type="transmembrane region" description="Helical" evidence="11">
    <location>
        <begin position="600"/>
        <end position="619"/>
    </location>
</feature>
<evidence type="ECO:0000256" key="7">
    <source>
        <dbReference type="ARBA" id="ARBA00022840"/>
    </source>
</evidence>
<evidence type="ECO:0000256" key="2">
    <source>
        <dbReference type="ARBA" id="ARBA00009726"/>
    </source>
</evidence>
<dbReference type="InterPro" id="IPR011032">
    <property type="entry name" value="GroES-like_sf"/>
</dbReference>
<keyword evidence="9 11" id="KW-0472">Membrane</keyword>
<evidence type="ECO:0000259" key="12">
    <source>
        <dbReference type="PROSITE" id="PS50893"/>
    </source>
</evidence>
<dbReference type="FunFam" id="3.40.50.300:FF:002145">
    <property type="entry name" value="ABC transporter (MsbA subfamily)"/>
    <property type="match status" value="1"/>
</dbReference>
<evidence type="ECO:0000313" key="14">
    <source>
        <dbReference type="EMBL" id="TGO75532.1"/>
    </source>
</evidence>
<keyword evidence="7" id="KW-0067">ATP-binding</keyword>
<evidence type="ECO:0008006" key="16">
    <source>
        <dbReference type="Google" id="ProtNLM"/>
    </source>
</evidence>
<feature type="domain" description="ABC transporter" evidence="12">
    <location>
        <begin position="325"/>
        <end position="557"/>
    </location>
</feature>
<dbReference type="EMBL" id="PQXM01000207">
    <property type="protein sequence ID" value="TGO75532.1"/>
    <property type="molecule type" value="Genomic_DNA"/>
</dbReference>
<dbReference type="InterPro" id="IPR050173">
    <property type="entry name" value="ABC_transporter_C-like"/>
</dbReference>
<accession>A0A4Z1JWB1</accession>
<dbReference type="InterPro" id="IPR044726">
    <property type="entry name" value="ABCC_6TM_D2"/>
</dbReference>
<evidence type="ECO:0000256" key="5">
    <source>
        <dbReference type="ARBA" id="ARBA00022692"/>
    </source>
</evidence>
<keyword evidence="10" id="KW-0325">Glycoprotein</keyword>
<dbReference type="GO" id="GO:0016887">
    <property type="term" value="F:ATP hydrolysis activity"/>
    <property type="evidence" value="ECO:0007669"/>
    <property type="project" value="InterPro"/>
</dbReference>
<dbReference type="InterPro" id="IPR036640">
    <property type="entry name" value="ABC1_TM_sf"/>
</dbReference>
<comment type="subcellular location">
    <subcellularLocation>
        <location evidence="1">Cell membrane</location>
        <topology evidence="1">Multi-pass membrane protein</topology>
    </subcellularLocation>
</comment>
<evidence type="ECO:0000256" key="11">
    <source>
        <dbReference type="SAM" id="Phobius"/>
    </source>
</evidence>
<proteinExistence type="inferred from homology"/>
<sequence length="1356" mass="148036">MVAAISLALLSHFEHTRSFSPSFTIGSYLCTTVLLKAVTTRTYWLLANTDTGYIHIAETSSVALLIQIIIIVLESWSKEHCLLENANIAAEELASFVDRSLFVWLDKLLLHGYRQNLTLLDLQPLDQTLGTFHLANDFHDIQLPSLHMLELRHETGLESKVFTLVIADVDKIISASAYIHEIWAVVLETGLATWLLWRQIGPSSLTVLAVALTYSTLTLAPVVAFGTYIGSIRATNGDFNASRLFGSLILINLLASPLIRILQILPHFGAALGCFSRVEDFFEKSDVIDPRVIVVDGTKHGKGDSKTELSDGKEVLNQEKEEYAVKSKDLSMLSMRHASFGWGTEISLHDINFEIAAGQHVAVTGPVGCGKSLLLQAILDEVELKTGTMHVGGIGIGYCSQNPWLENLSAHKNAFRSAPSDKSWENLVADSCDLGGLLSIESSHQTVGSGGAKISGGERQQIALARAIATRPAILLLDDVFSAIDKTTKTSMQEKLFGRKGILREQGTTVVHVTQDQQFIEAADMVLQIDGAGNLQQLQPVACTVQSALEDKVEGKPINATESHPGPQSRLKSNHANPTKIADKRVYQTYLLSIGRSNMIIFFIGAIMFAFTFRFPNIWAEWWSDASTGSSTKSVEYWMGIYAFLNLLPLVTISLWAAHLMLIIIPTSGVGLHGKLLRSVLDAPFTFISTIDSGSLINRFNQDLMLVDTQLPFQLLNTVSGLFAAILQAILITISAVYIVAILPVLVAVLFLIQNFYLRTSKQLRQLDLESKAGLHTMIAEIYEGLVTIRAHGWQNTMQGEFYEKLDRSQEPIYLLYMVQTWLQLTLNLVVAGLAVLMVGVAIGLRHKTSAGGIGVAFLNLVSLGESLTQTIQSWTALETSLGAIARIEAFEQETPVEPEVASPTDVLITWPTSGQLSFENVWTSYNLDLEKPSWSLRAITLKINSGEKIAICGRSGSGKSTLLLSLLALIETTKGTIYLDGIDISKVQRYVLRSKLHVISQDAFTDGEIIRDALDPAGKLSDETINDALRDCALLNKINASGSLSAKLGDVNLSVGETQLFVLARTILGIEDSNKGGVVLLDEATSSIDVDTERKIMNIVAKRLQGKTVISVLHRLEAAVEFDKILILEKGEVAHFGPPEEASLSFTSPALLHRGSRCERANQVFSGDPVAPRPSDVNEISGFNDHLIFSRTESRITALGSIPSTQNIFFVSPALAQSSIEKTQPQELKPKSFESGSPLTLKITSPGSLDSFYFPRLKTPTNHPLGPMEIDIKVKSASVNFLDLLTTRGRVDTHRPMGCAGAGVATRASSGSANLEAFCSLVVQRSGLEPNSSLNETDGKNLFGAEFFMGERRRQ</sequence>
<evidence type="ECO:0000256" key="10">
    <source>
        <dbReference type="ARBA" id="ARBA00023180"/>
    </source>
</evidence>
<dbReference type="SUPFAM" id="SSF90123">
    <property type="entry name" value="ABC transporter transmembrane region"/>
    <property type="match status" value="1"/>
</dbReference>
<dbReference type="PROSITE" id="PS50893">
    <property type="entry name" value="ABC_TRANSPORTER_2"/>
    <property type="match status" value="2"/>
</dbReference>
<gene>
    <name evidence="14" type="ORF">BELL_0208g00120</name>
</gene>
<dbReference type="PANTHER" id="PTHR24223:SF399">
    <property type="entry name" value="ABC TRANSPORTER ATNG"/>
    <property type="match status" value="1"/>
</dbReference>
<dbReference type="Gene3D" id="3.90.180.10">
    <property type="entry name" value="Medium-chain alcohol dehydrogenases, catalytic domain"/>
    <property type="match status" value="1"/>
</dbReference>
<feature type="transmembrane region" description="Helical" evidence="11">
    <location>
        <begin position="825"/>
        <end position="845"/>
    </location>
</feature>
<evidence type="ECO:0000256" key="3">
    <source>
        <dbReference type="ARBA" id="ARBA00022448"/>
    </source>
</evidence>
<evidence type="ECO:0000256" key="6">
    <source>
        <dbReference type="ARBA" id="ARBA00022741"/>
    </source>
</evidence>
<feature type="transmembrane region" description="Helical" evidence="11">
    <location>
        <begin position="205"/>
        <end position="229"/>
    </location>
</feature>